<dbReference type="CDD" id="cd15504">
    <property type="entry name" value="PHD_PRHA_like"/>
    <property type="match status" value="1"/>
</dbReference>
<feature type="compositionally biased region" description="Basic and acidic residues" evidence="14">
    <location>
        <begin position="201"/>
        <end position="215"/>
    </location>
</feature>
<keyword evidence="7 11" id="KW-0238">DNA-binding</keyword>
<evidence type="ECO:0000256" key="8">
    <source>
        <dbReference type="ARBA" id="ARBA00023155"/>
    </source>
</evidence>
<keyword evidence="3" id="KW-0479">Metal-binding</keyword>
<accession>A0AAN9SBP4</accession>
<feature type="compositionally biased region" description="Polar residues" evidence="14">
    <location>
        <begin position="790"/>
        <end position="815"/>
    </location>
</feature>
<evidence type="ECO:0000256" key="7">
    <source>
        <dbReference type="ARBA" id="ARBA00023125"/>
    </source>
</evidence>
<dbReference type="InterPro" id="IPR013083">
    <property type="entry name" value="Znf_RING/FYVE/PHD"/>
</dbReference>
<dbReference type="PROSITE" id="PS50071">
    <property type="entry name" value="HOMEOBOX_2"/>
    <property type="match status" value="1"/>
</dbReference>
<feature type="compositionally biased region" description="Acidic residues" evidence="14">
    <location>
        <begin position="437"/>
        <end position="461"/>
    </location>
</feature>
<evidence type="ECO:0000256" key="5">
    <source>
        <dbReference type="ARBA" id="ARBA00022833"/>
    </source>
</evidence>
<dbReference type="FunFam" id="1.10.10.60:FF:000711">
    <property type="entry name" value="Homeobox protein HAT3.1"/>
    <property type="match status" value="1"/>
</dbReference>
<feature type="DNA-binding region" description="Homeobox" evidence="11">
    <location>
        <begin position="680"/>
        <end position="739"/>
    </location>
</feature>
<reference evidence="17 18" key="1">
    <citation type="submission" date="2024-01" db="EMBL/GenBank/DDBJ databases">
        <title>The genomes of 5 underutilized Papilionoideae crops provide insights into root nodulation and disease resistanc.</title>
        <authorList>
            <person name="Jiang F."/>
        </authorList>
    </citation>
    <scope>NUCLEOTIDE SEQUENCE [LARGE SCALE GENOMIC DNA]</scope>
    <source>
        <strain evidence="17">DUOXIRENSHENG_FW03</strain>
        <tissue evidence="17">Leaves</tissue>
    </source>
</reference>
<sequence>MISPTGELTNHTERMGTEQCDLSEKTHIGSECLDKDQIEIDTVLTSSVIEEKSNQISADLMENSVTLLPALPQNDLEKNCQTVEGPRLLQSTIEQVSVNLSNDTIEKQYQPLSENVQNEPVESVPASVVDGQMQSSPAEGDKSSVRELLDPTSGDVVNSINAKASERMSNSPTNSQLRRKGKRNSKLLKKYMLRSIGSSDRALRSRTREKPKEPEPNSNLVDGNSDGVKQKSVRKKKKRREEGITDQYSRIKSHLRYLLNRIRYEKSLIDAYSGEGWKGYSMEKLKPEKELQRAKSEILRRKLKIRDLFRNLDSLCAEGKLPESLFDSEGEIDSEDIFCAKCQSKELTTDNDIILCDGVCDRGFHQLCLNPPLLTEDIPPGDEGWLCPGCDCKDDCMDLVNESFGMSLSLGDSWERVFPEAATAGNNMDNNMGLPSDDSEDDDYNPNGPEDVEVEGDESSSDESAYASASEKLEGSHEDQYLGLPSEDSDDGDYDPNAPDVDHKVNEQSSSSDFTSDSEDLAAAIEDNTSPGQDGDIRSASLDDINYLKSSSKQKCKAGKKLSMSDELSSFLEPDSGQEGSAPVSGKRHVERLDYKKLYEETYHSDTSDDEDWASTAAPSRKKKLTGNVTPVSPNGNASNNSVHTPKRNAHQIKVENTNNSPTKSADGCVKYGSRDKKSRSSAYKKLGEAVVQRLHKSFKENQYPDRTTKESLAQELGLTYQQVTKWFDNTRWSFRHSSQTNSGRNASQQASDGRAENEGKQECELKSPVIRGERSKTPSSRKRKHLSEPQASVTQLDINGSATSSPNSHQTQVGNKMKTRKRK</sequence>
<dbReference type="GO" id="GO:0008270">
    <property type="term" value="F:zinc ion binding"/>
    <property type="evidence" value="ECO:0007669"/>
    <property type="project" value="UniProtKB-KW"/>
</dbReference>
<keyword evidence="9" id="KW-0804">Transcription</keyword>
<dbReference type="PROSITE" id="PS01359">
    <property type="entry name" value="ZF_PHD_1"/>
    <property type="match status" value="1"/>
</dbReference>
<evidence type="ECO:0000313" key="17">
    <source>
        <dbReference type="EMBL" id="KAK7390957.1"/>
    </source>
</evidence>
<dbReference type="GO" id="GO:0005634">
    <property type="term" value="C:nucleus"/>
    <property type="evidence" value="ECO:0007669"/>
    <property type="project" value="UniProtKB-SubCell"/>
</dbReference>
<dbReference type="InterPro" id="IPR009057">
    <property type="entry name" value="Homeodomain-like_sf"/>
</dbReference>
<name>A0AAN9SBP4_PSOTE</name>
<evidence type="ECO:0000256" key="10">
    <source>
        <dbReference type="ARBA" id="ARBA00023242"/>
    </source>
</evidence>
<feature type="domain" description="Homeobox" evidence="16">
    <location>
        <begin position="678"/>
        <end position="738"/>
    </location>
</feature>
<dbReference type="PANTHER" id="PTHR12628:SF13">
    <property type="entry name" value="HOMEOBOX PROTEIN HAT3.1"/>
    <property type="match status" value="1"/>
</dbReference>
<feature type="compositionally biased region" description="Basic and acidic residues" evidence="14">
    <location>
        <begin position="471"/>
        <end position="480"/>
    </location>
</feature>
<comment type="similarity">
    <text evidence="2">Belongs to the PHD-associated homeobox family.</text>
</comment>
<dbReference type="Proteomes" id="UP001386955">
    <property type="component" value="Unassembled WGS sequence"/>
</dbReference>
<dbReference type="PANTHER" id="PTHR12628">
    <property type="entry name" value="POLYCOMB-LIKE TRANSCRIPTION FACTOR"/>
    <property type="match status" value="1"/>
</dbReference>
<proteinExistence type="inferred from homology"/>
<keyword evidence="5" id="KW-0862">Zinc</keyword>
<organism evidence="17 18">
    <name type="scientific">Psophocarpus tetragonolobus</name>
    <name type="common">Winged bean</name>
    <name type="synonym">Dolichos tetragonolobus</name>
    <dbReference type="NCBI Taxonomy" id="3891"/>
    <lineage>
        <taxon>Eukaryota</taxon>
        <taxon>Viridiplantae</taxon>
        <taxon>Streptophyta</taxon>
        <taxon>Embryophyta</taxon>
        <taxon>Tracheophyta</taxon>
        <taxon>Spermatophyta</taxon>
        <taxon>Magnoliopsida</taxon>
        <taxon>eudicotyledons</taxon>
        <taxon>Gunneridae</taxon>
        <taxon>Pentapetalae</taxon>
        <taxon>rosids</taxon>
        <taxon>fabids</taxon>
        <taxon>Fabales</taxon>
        <taxon>Fabaceae</taxon>
        <taxon>Papilionoideae</taxon>
        <taxon>50 kb inversion clade</taxon>
        <taxon>NPAAA clade</taxon>
        <taxon>indigoferoid/millettioid clade</taxon>
        <taxon>Phaseoleae</taxon>
        <taxon>Psophocarpus</taxon>
    </lineage>
</organism>
<dbReference type="PROSITE" id="PS50016">
    <property type="entry name" value="ZF_PHD_2"/>
    <property type="match status" value="1"/>
</dbReference>
<feature type="compositionally biased region" description="Polar residues" evidence="14">
    <location>
        <begin position="627"/>
        <end position="644"/>
    </location>
</feature>
<evidence type="ECO:0000256" key="12">
    <source>
        <dbReference type="PROSITE-ProRule" id="PRU00146"/>
    </source>
</evidence>
<dbReference type="CDD" id="cd00086">
    <property type="entry name" value="homeodomain"/>
    <property type="match status" value="1"/>
</dbReference>
<dbReference type="FunFam" id="3.30.40.10:FF:000650">
    <property type="entry name" value="Homeobox protein HAT3.1"/>
    <property type="match status" value="1"/>
</dbReference>
<dbReference type="GO" id="GO:0003677">
    <property type="term" value="F:DNA binding"/>
    <property type="evidence" value="ECO:0007669"/>
    <property type="project" value="UniProtKB-UniRule"/>
</dbReference>
<feature type="domain" description="PHD-type" evidence="15">
    <location>
        <begin position="336"/>
        <end position="393"/>
    </location>
</feature>
<feature type="compositionally biased region" description="Polar residues" evidence="14">
    <location>
        <begin position="155"/>
        <end position="176"/>
    </location>
</feature>
<dbReference type="AlphaFoldDB" id="A0AAN9SBP4"/>
<evidence type="ECO:0000256" key="9">
    <source>
        <dbReference type="ARBA" id="ARBA00023163"/>
    </source>
</evidence>
<evidence type="ECO:0000256" key="6">
    <source>
        <dbReference type="ARBA" id="ARBA00023015"/>
    </source>
</evidence>
<keyword evidence="6" id="KW-0805">Transcription regulation</keyword>
<protein>
    <submittedName>
        <fullName evidence="17">Uncharacterized protein</fullName>
    </submittedName>
</protein>
<dbReference type="EMBL" id="JAYMYS010000005">
    <property type="protein sequence ID" value="KAK7390957.1"/>
    <property type="molecule type" value="Genomic_DNA"/>
</dbReference>
<feature type="region of interest" description="Disordered" evidence="14">
    <location>
        <begin position="111"/>
        <end position="245"/>
    </location>
</feature>
<evidence type="ECO:0000256" key="4">
    <source>
        <dbReference type="ARBA" id="ARBA00022771"/>
    </source>
</evidence>
<comment type="subcellular location">
    <subcellularLocation>
        <location evidence="1 11 13">Nucleus</location>
    </subcellularLocation>
</comment>
<evidence type="ECO:0000256" key="13">
    <source>
        <dbReference type="RuleBase" id="RU000682"/>
    </source>
</evidence>
<evidence type="ECO:0000259" key="16">
    <source>
        <dbReference type="PROSITE" id="PS50071"/>
    </source>
</evidence>
<dbReference type="Pfam" id="PF00046">
    <property type="entry name" value="Homeodomain"/>
    <property type="match status" value="1"/>
</dbReference>
<evidence type="ECO:0000256" key="3">
    <source>
        <dbReference type="ARBA" id="ARBA00022723"/>
    </source>
</evidence>
<dbReference type="SMART" id="SM00389">
    <property type="entry name" value="HOX"/>
    <property type="match status" value="1"/>
</dbReference>
<dbReference type="Pfam" id="PF00628">
    <property type="entry name" value="PHD"/>
    <property type="match status" value="1"/>
</dbReference>
<evidence type="ECO:0000313" key="18">
    <source>
        <dbReference type="Proteomes" id="UP001386955"/>
    </source>
</evidence>
<evidence type="ECO:0000259" key="15">
    <source>
        <dbReference type="PROSITE" id="PS50016"/>
    </source>
</evidence>
<dbReference type="InterPro" id="IPR001965">
    <property type="entry name" value="Znf_PHD"/>
</dbReference>
<dbReference type="InterPro" id="IPR019787">
    <property type="entry name" value="Znf_PHD-finger"/>
</dbReference>
<comment type="caution">
    <text evidence="17">The sequence shown here is derived from an EMBL/GenBank/DDBJ whole genome shotgun (WGS) entry which is preliminary data.</text>
</comment>
<feature type="region of interest" description="Disordered" evidence="14">
    <location>
        <begin position="602"/>
        <end position="684"/>
    </location>
</feature>
<keyword evidence="4 12" id="KW-0863">Zinc-finger</keyword>
<dbReference type="GO" id="GO:0003682">
    <property type="term" value="F:chromatin binding"/>
    <property type="evidence" value="ECO:0007669"/>
    <property type="project" value="TreeGrafter"/>
</dbReference>
<feature type="compositionally biased region" description="Basic and acidic residues" evidence="14">
    <location>
        <begin position="139"/>
        <end position="149"/>
    </location>
</feature>
<dbReference type="SMART" id="SM00249">
    <property type="entry name" value="PHD"/>
    <property type="match status" value="1"/>
</dbReference>
<feature type="compositionally biased region" description="Basic residues" evidence="14">
    <location>
        <begin position="177"/>
        <end position="192"/>
    </location>
</feature>
<feature type="compositionally biased region" description="Polar residues" evidence="14">
    <location>
        <begin position="111"/>
        <end position="120"/>
    </location>
</feature>
<dbReference type="InterPro" id="IPR011011">
    <property type="entry name" value="Znf_FYVE_PHD"/>
</dbReference>
<feature type="region of interest" description="Disordered" evidence="14">
    <location>
        <begin position="422"/>
        <end position="589"/>
    </location>
</feature>
<feature type="compositionally biased region" description="Polar residues" evidence="14">
    <location>
        <begin position="736"/>
        <end position="752"/>
    </location>
</feature>
<dbReference type="InterPro" id="IPR045876">
    <property type="entry name" value="PRHA-like_PHD-finger"/>
</dbReference>
<dbReference type="GO" id="GO:0045814">
    <property type="term" value="P:negative regulation of gene expression, epigenetic"/>
    <property type="evidence" value="ECO:0007669"/>
    <property type="project" value="TreeGrafter"/>
</dbReference>
<evidence type="ECO:0000256" key="14">
    <source>
        <dbReference type="SAM" id="MobiDB-lite"/>
    </source>
</evidence>
<dbReference type="Gene3D" id="3.30.40.10">
    <property type="entry name" value="Zinc/RING finger domain, C3HC4 (zinc finger)"/>
    <property type="match status" value="1"/>
</dbReference>
<evidence type="ECO:0000256" key="11">
    <source>
        <dbReference type="PROSITE-ProRule" id="PRU00108"/>
    </source>
</evidence>
<evidence type="ECO:0000256" key="1">
    <source>
        <dbReference type="ARBA" id="ARBA00004123"/>
    </source>
</evidence>
<evidence type="ECO:0000256" key="2">
    <source>
        <dbReference type="ARBA" id="ARBA00007427"/>
    </source>
</evidence>
<dbReference type="InterPro" id="IPR019786">
    <property type="entry name" value="Zinc_finger_PHD-type_CS"/>
</dbReference>
<keyword evidence="10 11" id="KW-0539">Nucleus</keyword>
<dbReference type="InterPro" id="IPR001356">
    <property type="entry name" value="HD"/>
</dbReference>
<dbReference type="SUPFAM" id="SSF46689">
    <property type="entry name" value="Homeodomain-like"/>
    <property type="match status" value="1"/>
</dbReference>
<dbReference type="Gene3D" id="1.10.10.60">
    <property type="entry name" value="Homeodomain-like"/>
    <property type="match status" value="1"/>
</dbReference>
<feature type="compositionally biased region" description="Polar residues" evidence="14">
    <location>
        <begin position="655"/>
        <end position="664"/>
    </location>
</feature>
<keyword evidence="18" id="KW-1185">Reference proteome</keyword>
<dbReference type="SUPFAM" id="SSF57903">
    <property type="entry name" value="FYVE/PHD zinc finger"/>
    <property type="match status" value="1"/>
</dbReference>
<feature type="compositionally biased region" description="Basic and acidic residues" evidence="14">
    <location>
        <begin position="754"/>
        <end position="777"/>
    </location>
</feature>
<keyword evidence="8 11" id="KW-0371">Homeobox</keyword>
<feature type="region of interest" description="Disordered" evidence="14">
    <location>
        <begin position="736"/>
        <end position="824"/>
    </location>
</feature>
<gene>
    <name evidence="17" type="ORF">VNO78_19194</name>
</gene>